<evidence type="ECO:0000313" key="11">
    <source>
        <dbReference type="Proteomes" id="UP000701801"/>
    </source>
</evidence>
<protein>
    <recommendedName>
        <fullName evidence="9">TLC domain-containing protein</fullName>
    </recommendedName>
</protein>
<keyword evidence="3 6" id="KW-0812">Transmembrane</keyword>
<keyword evidence="4 8" id="KW-1133">Transmembrane helix</keyword>
<comment type="caution">
    <text evidence="10">The sequence shown here is derived from an EMBL/GenBank/DDBJ whole genome shotgun (WGS) entry which is preliminary data.</text>
</comment>
<name>A0A9N9LN32_9HELO</name>
<dbReference type="AlphaFoldDB" id="A0A9N9LN32"/>
<evidence type="ECO:0000256" key="2">
    <source>
        <dbReference type="ARBA" id="ARBA00009808"/>
    </source>
</evidence>
<evidence type="ECO:0000259" key="9">
    <source>
        <dbReference type="PROSITE" id="PS50922"/>
    </source>
</evidence>
<gene>
    <name evidence="10" type="ORF">HYALB_00005669</name>
</gene>
<evidence type="ECO:0000313" key="10">
    <source>
        <dbReference type="EMBL" id="CAG8975339.1"/>
    </source>
</evidence>
<sequence length="491" mass="55963">MSDDSAPTIGVPDAKLAAAHEWSHSNGSKPLTLSIDESLDHGRTGGLSSSPRFLLKKEKRKDDGALEIVCGWVVEHQIGLAVNLLMLLSLTHMCFPRARRHTRKFFELSYFNQDSGEYCAGWNDAWMVFFWIVVFTGLRAAVMGYILEPFARRGGVKTERGQIRFAEQAWLIIYYCVFWPLGMYILIRSAYWLNMKNLWTNWPNREMGGLEKWYILVQYAFWLQQIMVINIEERRKDHWQMFTHHIVTTALIFTSYGYHQTKVANLILCLMDGVDILLSLAKCLKYLGYTTICDVLFGLFMVAWFCTRHVCYLITCYSVWADIPTTIEYGCYKGRKGSVVGPFPPPDRFGHLISPFRDPEGIVCFNHNIKWAFLSALLFLQCITIMWFVMIVRVALHVLKGGPAHEVRSDDEEEEETATIDEKTPSALESKGDVEQQPYEEEVGVESINLRGRTSAASRYKKATSSASGVSLPGHSDRKELLGRIGCDKGV</sequence>
<accession>A0A9N9LN32</accession>
<dbReference type="GO" id="GO:0046513">
    <property type="term" value="P:ceramide biosynthetic process"/>
    <property type="evidence" value="ECO:0007669"/>
    <property type="project" value="InterPro"/>
</dbReference>
<dbReference type="InterPro" id="IPR016439">
    <property type="entry name" value="Lag1/Lac1-like"/>
</dbReference>
<keyword evidence="5 6" id="KW-0472">Membrane</keyword>
<feature type="transmembrane region" description="Helical" evidence="8">
    <location>
        <begin position="125"/>
        <end position="147"/>
    </location>
</feature>
<feature type="domain" description="TLC" evidence="9">
    <location>
        <begin position="163"/>
        <end position="400"/>
    </location>
</feature>
<comment type="subcellular location">
    <subcellularLocation>
        <location evidence="1">Membrane</location>
        <topology evidence="1">Multi-pass membrane protein</topology>
    </subcellularLocation>
</comment>
<evidence type="ECO:0000256" key="6">
    <source>
        <dbReference type="PROSITE-ProRule" id="PRU00205"/>
    </source>
</evidence>
<dbReference type="GO" id="GO:0050291">
    <property type="term" value="F:sphingosine N-acyltransferase activity"/>
    <property type="evidence" value="ECO:0007669"/>
    <property type="project" value="InterPro"/>
</dbReference>
<dbReference type="Pfam" id="PF03798">
    <property type="entry name" value="TRAM_LAG1_CLN8"/>
    <property type="match status" value="1"/>
</dbReference>
<feature type="compositionally biased region" description="Basic and acidic residues" evidence="7">
    <location>
        <begin position="420"/>
        <end position="434"/>
    </location>
</feature>
<dbReference type="InterPro" id="IPR006634">
    <property type="entry name" value="TLC-dom"/>
</dbReference>
<dbReference type="PANTHER" id="PTHR12560">
    <property type="entry name" value="LONGEVITY ASSURANCE FACTOR 1 LAG1"/>
    <property type="match status" value="1"/>
</dbReference>
<evidence type="ECO:0000256" key="8">
    <source>
        <dbReference type="SAM" id="Phobius"/>
    </source>
</evidence>
<reference evidence="10" key="1">
    <citation type="submission" date="2021-07" db="EMBL/GenBank/DDBJ databases">
        <authorList>
            <person name="Durling M."/>
        </authorList>
    </citation>
    <scope>NUCLEOTIDE SEQUENCE</scope>
</reference>
<feature type="transmembrane region" description="Helical" evidence="8">
    <location>
        <begin position="168"/>
        <end position="193"/>
    </location>
</feature>
<dbReference type="GO" id="GO:0016020">
    <property type="term" value="C:membrane"/>
    <property type="evidence" value="ECO:0007669"/>
    <property type="project" value="UniProtKB-SubCell"/>
</dbReference>
<feature type="region of interest" description="Disordered" evidence="7">
    <location>
        <begin position="405"/>
        <end position="442"/>
    </location>
</feature>
<dbReference type="SMART" id="SM00724">
    <property type="entry name" value="TLC"/>
    <property type="match status" value="1"/>
</dbReference>
<organism evidence="10 11">
    <name type="scientific">Hymenoscyphus albidus</name>
    <dbReference type="NCBI Taxonomy" id="595503"/>
    <lineage>
        <taxon>Eukaryota</taxon>
        <taxon>Fungi</taxon>
        <taxon>Dikarya</taxon>
        <taxon>Ascomycota</taxon>
        <taxon>Pezizomycotina</taxon>
        <taxon>Leotiomycetes</taxon>
        <taxon>Helotiales</taxon>
        <taxon>Helotiaceae</taxon>
        <taxon>Hymenoscyphus</taxon>
    </lineage>
</organism>
<dbReference type="Proteomes" id="UP000701801">
    <property type="component" value="Unassembled WGS sequence"/>
</dbReference>
<evidence type="ECO:0000256" key="4">
    <source>
        <dbReference type="ARBA" id="ARBA00022989"/>
    </source>
</evidence>
<evidence type="ECO:0000256" key="3">
    <source>
        <dbReference type="ARBA" id="ARBA00022692"/>
    </source>
</evidence>
<evidence type="ECO:0000256" key="5">
    <source>
        <dbReference type="ARBA" id="ARBA00023136"/>
    </source>
</evidence>
<feature type="compositionally biased region" description="Acidic residues" evidence="7">
    <location>
        <begin position="409"/>
        <end position="419"/>
    </location>
</feature>
<dbReference type="EMBL" id="CAJVRM010000133">
    <property type="protein sequence ID" value="CAG8975339.1"/>
    <property type="molecule type" value="Genomic_DNA"/>
</dbReference>
<comment type="similarity">
    <text evidence="2">Belongs to the sphingosine N-acyltransferase family.</text>
</comment>
<dbReference type="PROSITE" id="PS50922">
    <property type="entry name" value="TLC"/>
    <property type="match status" value="1"/>
</dbReference>
<keyword evidence="11" id="KW-1185">Reference proteome</keyword>
<dbReference type="OrthoDB" id="537032at2759"/>
<dbReference type="PANTHER" id="PTHR12560:SF0">
    <property type="entry name" value="LD18904P"/>
    <property type="match status" value="1"/>
</dbReference>
<feature type="transmembrane region" description="Helical" evidence="8">
    <location>
        <begin position="371"/>
        <end position="396"/>
    </location>
</feature>
<proteinExistence type="inferred from homology"/>
<evidence type="ECO:0000256" key="1">
    <source>
        <dbReference type="ARBA" id="ARBA00004141"/>
    </source>
</evidence>
<evidence type="ECO:0000256" key="7">
    <source>
        <dbReference type="SAM" id="MobiDB-lite"/>
    </source>
</evidence>